<feature type="region of interest" description="Disordered" evidence="1">
    <location>
        <begin position="64"/>
        <end position="170"/>
    </location>
</feature>
<protein>
    <submittedName>
        <fullName evidence="2">Uncharacterized protein</fullName>
    </submittedName>
</protein>
<evidence type="ECO:0000313" key="2">
    <source>
        <dbReference type="EMBL" id="DAD66132.1"/>
    </source>
</evidence>
<feature type="compositionally biased region" description="Basic and acidic residues" evidence="1">
    <location>
        <begin position="92"/>
        <end position="105"/>
    </location>
</feature>
<feature type="compositionally biased region" description="Polar residues" evidence="1">
    <location>
        <begin position="148"/>
        <end position="168"/>
    </location>
</feature>
<feature type="compositionally biased region" description="Acidic residues" evidence="1">
    <location>
        <begin position="122"/>
        <end position="147"/>
    </location>
</feature>
<name>A0A8S5L893_9CAUD</name>
<reference evidence="2" key="1">
    <citation type="journal article" date="2021" name="Proc. Natl. Acad. Sci. U.S.A.">
        <title>A Catalog of Tens of Thousands of Viruses from Human Metagenomes Reveals Hidden Associations with Chronic Diseases.</title>
        <authorList>
            <person name="Tisza M.J."/>
            <person name="Buck C.B."/>
        </authorList>
    </citation>
    <scope>NUCLEOTIDE SEQUENCE</scope>
    <source>
        <strain evidence="2">CtzpQ31</strain>
    </source>
</reference>
<organism evidence="2">
    <name type="scientific">Siphoviridae sp. ctzpQ31</name>
    <dbReference type="NCBI Taxonomy" id="2823613"/>
    <lineage>
        <taxon>Viruses</taxon>
        <taxon>Duplodnaviria</taxon>
        <taxon>Heunggongvirae</taxon>
        <taxon>Uroviricota</taxon>
        <taxon>Caudoviricetes</taxon>
    </lineage>
</organism>
<accession>A0A8S5L893</accession>
<dbReference type="EMBL" id="BK014654">
    <property type="protein sequence ID" value="DAD66132.1"/>
    <property type="molecule type" value="Genomic_DNA"/>
</dbReference>
<proteinExistence type="predicted"/>
<sequence length="240" mass="27316">MLNTLVDNLIKEGRNFGYIRDALQNKIAEYQERHREVQLIEWSVVTLGSNANAEVKVIKNSMEEAKEDFSPEQLNEAVEQDDPESPTEENQEEKSNQDGENHLKNEGGTPEADDDTPPKDSENEDDGEKESDPSENEGDEEQEDAPSENEQTPPQGDPEPQTNSSQELVNLKANEIVLKKQIETLQAENQALKTEKSELQERLDYFTNKKICKPTDLKENRTNAKRLEQLKANVARILRQ</sequence>
<evidence type="ECO:0000256" key="1">
    <source>
        <dbReference type="SAM" id="MobiDB-lite"/>
    </source>
</evidence>
<feature type="compositionally biased region" description="Acidic residues" evidence="1">
    <location>
        <begin position="78"/>
        <end position="91"/>
    </location>
</feature>